<dbReference type="Gene3D" id="1.10.760.10">
    <property type="entry name" value="Cytochrome c-like domain"/>
    <property type="match status" value="2"/>
</dbReference>
<evidence type="ECO:0000256" key="5">
    <source>
        <dbReference type="ARBA" id="ARBA00022729"/>
    </source>
</evidence>
<dbReference type="PIRSF" id="PIRSF000018">
    <property type="entry name" value="Mb_ADH_cyt_c"/>
    <property type="match status" value="1"/>
</dbReference>
<keyword evidence="12" id="KW-0560">Oxidoreductase</keyword>
<dbReference type="GO" id="GO:0005506">
    <property type="term" value="F:iron ion binding"/>
    <property type="evidence" value="ECO:0007669"/>
    <property type="project" value="InterPro"/>
</dbReference>
<dbReference type="HOGENOM" id="CLU_028594_0_0_4"/>
<dbReference type="PANTHER" id="PTHR35008">
    <property type="entry name" value="BLL4482 PROTEIN-RELATED"/>
    <property type="match status" value="1"/>
</dbReference>
<dbReference type="PROSITE" id="PS51007">
    <property type="entry name" value="CYTC"/>
    <property type="match status" value="3"/>
</dbReference>
<feature type="domain" description="Cytochrome c" evidence="11">
    <location>
        <begin position="321"/>
        <end position="411"/>
    </location>
</feature>
<dbReference type="KEGG" id="bgp:BGL_1c20640"/>
<comment type="subcellular location">
    <subcellularLocation>
        <location evidence="1">Cell membrane</location>
    </subcellularLocation>
</comment>
<evidence type="ECO:0000256" key="6">
    <source>
        <dbReference type="ARBA" id="ARBA00022737"/>
    </source>
</evidence>
<evidence type="ECO:0000256" key="10">
    <source>
        <dbReference type="PIRSR" id="PIRSR000018-51"/>
    </source>
</evidence>
<reference evidence="13" key="1">
    <citation type="submission" date="2011-03" db="EMBL/GenBank/DDBJ databases">
        <authorList>
            <person name="Voget S."/>
            <person name="Streit W.R."/>
            <person name="Jaeger K.E."/>
            <person name="Daniel R."/>
        </authorList>
    </citation>
    <scope>NUCLEOTIDE SEQUENCE [LARGE SCALE GENOMIC DNA]</scope>
    <source>
        <strain evidence="13">PG1</strain>
    </source>
</reference>
<sequence length="432" mass="45173">MRKLVTGIVAAGVVAVGALWAFASVTPDVKLDASVANRKGDAVHGAYLARAGDCIACHTTKGGTPFAGGLPFATPVGTIYSTNITADREHGIGGYTFDEFVLAMREGVGKGGKRLYPAMPFTSYAKVSDADLQDLYAYLTTQVPASPQANRASGIVWPLSMRWPLAYWSRAFHDDTRFAADPARSVEWNRGAYLVQGLAHCGTCHTPRGAAFQELDVSGKSELYLSGSSLDHTAPINLRSSAGGGLEAWSVDDVVASLKTGRNPHSAVSGPMGEVVENSTQYLGDADLKAMAVYVKSLGAPPQAPSFHADDGTLHDILAGKATSRGAQVYLDSCSACHRMNGRGASGVFPSLVDNPVVAQANPDSLIGVILAGSRLPSTRAAPSPLAMPPFGWRYDDEDVAQLATFVRSGWGNHGPAVTATQVAAVRAKVGG</sequence>
<evidence type="ECO:0000256" key="7">
    <source>
        <dbReference type="ARBA" id="ARBA00023004"/>
    </source>
</evidence>
<name>A0A0B6RT56_BURPL</name>
<feature type="binding site" description="axial binding residue" evidence="10">
    <location>
        <position position="205"/>
    </location>
    <ligand>
        <name>heme c</name>
        <dbReference type="ChEBI" id="CHEBI:61717"/>
        <label>2</label>
    </ligand>
    <ligandPart>
        <name>Fe</name>
        <dbReference type="ChEBI" id="CHEBI:18248"/>
    </ligandPart>
</feature>
<keyword evidence="2" id="KW-1003">Cell membrane</keyword>
<dbReference type="RefSeq" id="WP_063891212.1">
    <property type="nucleotide sequence ID" value="NZ_BSTO01000009.1"/>
</dbReference>
<dbReference type="SUPFAM" id="SSF46626">
    <property type="entry name" value="Cytochrome c"/>
    <property type="match status" value="3"/>
</dbReference>
<evidence type="ECO:0000256" key="4">
    <source>
        <dbReference type="ARBA" id="ARBA00022723"/>
    </source>
</evidence>
<dbReference type="InterPro" id="IPR036909">
    <property type="entry name" value="Cyt_c-like_dom_sf"/>
</dbReference>
<evidence type="ECO:0000256" key="2">
    <source>
        <dbReference type="ARBA" id="ARBA00022475"/>
    </source>
</evidence>
<reference evidence="12 13" key="2">
    <citation type="journal article" date="2016" name="Appl. Microbiol. Biotechnol.">
        <title>Mutations improving production and secretion of extracellular lipase by Burkholderia glumae PG1.</title>
        <authorList>
            <person name="Knapp A."/>
            <person name="Voget S."/>
            <person name="Gao R."/>
            <person name="Zaburannyi N."/>
            <person name="Krysciak D."/>
            <person name="Breuer M."/>
            <person name="Hauer B."/>
            <person name="Streit W.R."/>
            <person name="Muller R."/>
            <person name="Daniel R."/>
            <person name="Jaeger K.E."/>
        </authorList>
    </citation>
    <scope>NUCLEOTIDE SEQUENCE [LARGE SCALE GENOMIC DNA]</scope>
    <source>
        <strain evidence="12 13">PG1</strain>
    </source>
</reference>
<feature type="binding site" description="covalent" evidence="9">
    <location>
        <position position="54"/>
    </location>
    <ligand>
        <name>heme c</name>
        <dbReference type="ChEBI" id="CHEBI:61717"/>
        <label>1</label>
    </ligand>
</feature>
<feature type="binding site" description="covalent" evidence="9">
    <location>
        <position position="204"/>
    </location>
    <ligand>
        <name>heme c</name>
        <dbReference type="ChEBI" id="CHEBI:61717"/>
        <label>2</label>
    </ligand>
</feature>
<evidence type="ECO:0000256" key="8">
    <source>
        <dbReference type="ARBA" id="ARBA00023136"/>
    </source>
</evidence>
<evidence type="ECO:0000313" key="13">
    <source>
        <dbReference type="Proteomes" id="UP000031838"/>
    </source>
</evidence>
<gene>
    <name evidence="12" type="ORF">BGL_1c20640</name>
</gene>
<keyword evidence="5" id="KW-0732">Signal</keyword>
<feature type="binding site" description="axial binding residue" evidence="10">
    <location>
        <position position="338"/>
    </location>
    <ligand>
        <name>heme c</name>
        <dbReference type="ChEBI" id="CHEBI:61717"/>
        <label>3</label>
    </ligand>
    <ligandPart>
        <name>Fe</name>
        <dbReference type="ChEBI" id="CHEBI:18248"/>
    </ligandPart>
</feature>
<evidence type="ECO:0000256" key="3">
    <source>
        <dbReference type="ARBA" id="ARBA00022617"/>
    </source>
</evidence>
<dbReference type="InterPro" id="IPR051459">
    <property type="entry name" value="Cytochrome_c-type_DH"/>
</dbReference>
<dbReference type="EMBL" id="CP002580">
    <property type="protein sequence ID" value="AJK46573.1"/>
    <property type="molecule type" value="Genomic_DNA"/>
</dbReference>
<evidence type="ECO:0000313" key="12">
    <source>
        <dbReference type="EMBL" id="AJK46573.1"/>
    </source>
</evidence>
<keyword evidence="7 10" id="KW-0408">Iron</keyword>
<organism evidence="12 13">
    <name type="scientific">Burkholderia plantarii</name>
    <dbReference type="NCBI Taxonomy" id="41899"/>
    <lineage>
        <taxon>Bacteria</taxon>
        <taxon>Pseudomonadati</taxon>
        <taxon>Pseudomonadota</taxon>
        <taxon>Betaproteobacteria</taxon>
        <taxon>Burkholderiales</taxon>
        <taxon>Burkholderiaceae</taxon>
        <taxon>Burkholderia</taxon>
    </lineage>
</organism>
<keyword evidence="8" id="KW-0472">Membrane</keyword>
<protein>
    <submittedName>
        <fullName evidence="12">Gluconate 2-dehydrogenase cytochrome c subunit</fullName>
        <ecNumber evidence="12">1.1.99.3</ecNumber>
    </submittedName>
</protein>
<dbReference type="InterPro" id="IPR009056">
    <property type="entry name" value="Cyt_c-like_dom"/>
</dbReference>
<evidence type="ECO:0000256" key="9">
    <source>
        <dbReference type="PIRSR" id="PIRSR000018-50"/>
    </source>
</evidence>
<dbReference type="GO" id="GO:0020037">
    <property type="term" value="F:heme binding"/>
    <property type="evidence" value="ECO:0007669"/>
    <property type="project" value="InterPro"/>
</dbReference>
<keyword evidence="6" id="KW-0677">Repeat</keyword>
<evidence type="ECO:0000256" key="1">
    <source>
        <dbReference type="ARBA" id="ARBA00004236"/>
    </source>
</evidence>
<dbReference type="GO" id="GO:0005886">
    <property type="term" value="C:plasma membrane"/>
    <property type="evidence" value="ECO:0007669"/>
    <property type="project" value="UniProtKB-SubCell"/>
</dbReference>
<feature type="binding site" description="axial binding residue" evidence="10">
    <location>
        <position position="58"/>
    </location>
    <ligand>
        <name>heme c</name>
        <dbReference type="ChEBI" id="CHEBI:61717"/>
        <label>1</label>
    </ligand>
    <ligandPart>
        <name>Fe</name>
        <dbReference type="ChEBI" id="CHEBI:18248"/>
    </ligandPart>
</feature>
<accession>A0A0B6RT56</accession>
<keyword evidence="3 9" id="KW-0349">Heme</keyword>
<feature type="binding site" description="covalent" evidence="9">
    <location>
        <position position="334"/>
    </location>
    <ligand>
        <name>heme c</name>
        <dbReference type="ChEBI" id="CHEBI:61717"/>
        <label>3</label>
    </ligand>
</feature>
<proteinExistence type="predicted"/>
<dbReference type="InterPro" id="IPR014353">
    <property type="entry name" value="Membr-bd_ADH_cyt_c"/>
</dbReference>
<feature type="domain" description="Cytochrome c" evidence="11">
    <location>
        <begin position="186"/>
        <end position="299"/>
    </location>
</feature>
<dbReference type="KEGG" id="bpla:bpln_1g19160"/>
<feature type="domain" description="Cytochrome c" evidence="11">
    <location>
        <begin position="40"/>
        <end position="143"/>
    </location>
</feature>
<dbReference type="Proteomes" id="UP000031838">
    <property type="component" value="Chromosome 1"/>
</dbReference>
<dbReference type="PANTHER" id="PTHR35008:SF8">
    <property type="entry name" value="ALCOHOL DEHYDROGENASE CYTOCHROME C SUBUNIT"/>
    <property type="match status" value="1"/>
</dbReference>
<dbReference type="Pfam" id="PF00034">
    <property type="entry name" value="Cytochrom_C"/>
    <property type="match status" value="2"/>
</dbReference>
<dbReference type="GO" id="GO:0009055">
    <property type="term" value="F:electron transfer activity"/>
    <property type="evidence" value="ECO:0007669"/>
    <property type="project" value="InterPro"/>
</dbReference>
<feature type="binding site" description="covalent" evidence="9">
    <location>
        <position position="57"/>
    </location>
    <ligand>
        <name>heme c</name>
        <dbReference type="ChEBI" id="CHEBI:61717"/>
        <label>1</label>
    </ligand>
</feature>
<keyword evidence="4 10" id="KW-0479">Metal-binding</keyword>
<dbReference type="EC" id="1.1.99.3" evidence="12"/>
<feature type="binding site" description="covalent" evidence="9">
    <location>
        <position position="201"/>
    </location>
    <ligand>
        <name>heme c</name>
        <dbReference type="ChEBI" id="CHEBI:61717"/>
        <label>2</label>
    </ligand>
</feature>
<dbReference type="AlphaFoldDB" id="A0A0B6RT56"/>
<evidence type="ECO:0000259" key="11">
    <source>
        <dbReference type="PROSITE" id="PS51007"/>
    </source>
</evidence>
<dbReference type="GO" id="GO:0033717">
    <property type="term" value="F:gluconate 2-dehydrogenase (acceptor) activity"/>
    <property type="evidence" value="ECO:0007669"/>
    <property type="project" value="UniProtKB-EC"/>
</dbReference>
<comment type="cofactor">
    <cofactor evidence="9">
        <name>heme c</name>
        <dbReference type="ChEBI" id="CHEBI:61717"/>
    </cofactor>
    <text evidence="9">Binds 3 heme c groups covalently per subunit.</text>
</comment>
<feature type="binding site" description="covalent" evidence="9">
    <location>
        <position position="337"/>
    </location>
    <ligand>
        <name>heme c</name>
        <dbReference type="ChEBI" id="CHEBI:61717"/>
        <label>3</label>
    </ligand>
</feature>
<keyword evidence="13" id="KW-1185">Reference proteome</keyword>